<feature type="transmembrane region" description="Helical" evidence="17">
    <location>
        <begin position="315"/>
        <end position="339"/>
    </location>
</feature>
<dbReference type="SUPFAM" id="SSF56436">
    <property type="entry name" value="C-type lectin-like"/>
    <property type="match status" value="1"/>
</dbReference>
<evidence type="ECO:0000256" key="16">
    <source>
        <dbReference type="PROSITE-ProRule" id="PRU00076"/>
    </source>
</evidence>
<dbReference type="InterPro" id="IPR001881">
    <property type="entry name" value="EGF-like_Ca-bd_dom"/>
</dbReference>
<feature type="domain" description="C-type lectin" evidence="20">
    <location>
        <begin position="33"/>
        <end position="147"/>
    </location>
</feature>
<dbReference type="SUPFAM" id="SSF57184">
    <property type="entry name" value="Growth factor receptor domain"/>
    <property type="match status" value="1"/>
</dbReference>
<evidence type="ECO:0000313" key="21">
    <source>
        <dbReference type="Ensembl" id="ENSELUP00000086302.1"/>
    </source>
</evidence>
<dbReference type="GO" id="GO:0004888">
    <property type="term" value="F:transmembrane signaling receptor activity"/>
    <property type="evidence" value="ECO:0007669"/>
    <property type="project" value="InterPro"/>
</dbReference>
<dbReference type="InterPro" id="IPR009030">
    <property type="entry name" value="Growth_fac_rcpt_cys_sf"/>
</dbReference>
<keyword evidence="4" id="KW-0597">Phosphoprotein</keyword>
<evidence type="ECO:0000256" key="8">
    <source>
        <dbReference type="ARBA" id="ARBA00022737"/>
    </source>
</evidence>
<dbReference type="Ensembl" id="ENSELUT00000110239.1">
    <property type="protein sequence ID" value="ENSELUP00000086302.1"/>
    <property type="gene ID" value="ENSELUG00000034888.1"/>
</dbReference>
<dbReference type="PANTHER" id="PTHR14789:SF9">
    <property type="entry name" value="THROMBOMODULIN"/>
    <property type="match status" value="1"/>
</dbReference>
<keyword evidence="22" id="KW-1185">Reference proteome</keyword>
<evidence type="ECO:0000256" key="18">
    <source>
        <dbReference type="SAM" id="SignalP"/>
    </source>
</evidence>
<dbReference type="RefSeq" id="XP_012993072.1">
    <property type="nucleotide sequence ID" value="XM_013137618.4"/>
</dbReference>
<dbReference type="SMART" id="SM00181">
    <property type="entry name" value="EGF"/>
    <property type="match status" value="3"/>
</dbReference>
<comment type="function">
    <text evidence="14">Endothelial cell receptor that plays a critical role in regulating several physiological processes including hemostasis, coagulation, fibrinolysis, inflammation, and angiogenesis. Acts as a cofactor for thrombin activation of protein C/PROC on the surface of vascular endothelial cells leading to initiation of the activated protein C anticoagulant pathway. Also accelerates the activation of the plasma carboxypeptidase B2/CPB2, which catalyzes removal of C-terminal basic amino acids from its substrates including kinins or anaphylatoxins leading to fibrinolysis inhibition. Plays critical protective roles in changing the cleavage specificity of protease-activated receptor 1/PAR1, inhibiting endothelial cell permeability and inflammation. Suppresses inflammation distinctly from its anticoagulant cofactor activity by sequestering HMGB1 thereby preventing it from engaging cellular receptors such as RAGE and contributing to the inflammatory response.</text>
</comment>
<organism evidence="21 22">
    <name type="scientific">Esox lucius</name>
    <name type="common">Northern pike</name>
    <dbReference type="NCBI Taxonomy" id="8010"/>
    <lineage>
        <taxon>Eukaryota</taxon>
        <taxon>Metazoa</taxon>
        <taxon>Chordata</taxon>
        <taxon>Craniata</taxon>
        <taxon>Vertebrata</taxon>
        <taxon>Euteleostomi</taxon>
        <taxon>Actinopterygii</taxon>
        <taxon>Neopterygii</taxon>
        <taxon>Teleostei</taxon>
        <taxon>Protacanthopterygii</taxon>
        <taxon>Esociformes</taxon>
        <taxon>Esocidae</taxon>
        <taxon>Esox</taxon>
    </lineage>
</organism>
<feature type="domain" description="EGF-like" evidence="19">
    <location>
        <begin position="245"/>
        <end position="279"/>
    </location>
</feature>
<dbReference type="GeneID" id="106024670"/>
<dbReference type="SMART" id="SM00179">
    <property type="entry name" value="EGF_CA"/>
    <property type="match status" value="2"/>
</dbReference>
<keyword evidence="10 17" id="KW-1133">Transmembrane helix</keyword>
<dbReference type="InterPro" id="IPR051505">
    <property type="entry name" value="C-type_lectin_domain"/>
</dbReference>
<evidence type="ECO:0000259" key="19">
    <source>
        <dbReference type="PROSITE" id="PS50026"/>
    </source>
</evidence>
<evidence type="ECO:0000259" key="20">
    <source>
        <dbReference type="PROSITE" id="PS50041"/>
    </source>
</evidence>
<evidence type="ECO:0000256" key="2">
    <source>
        <dbReference type="ARBA" id="ARBA00019822"/>
    </source>
</evidence>
<evidence type="ECO:0000256" key="3">
    <source>
        <dbReference type="ARBA" id="ARBA00022536"/>
    </source>
</evidence>
<dbReference type="InterPro" id="IPR001304">
    <property type="entry name" value="C-type_lectin-like"/>
</dbReference>
<evidence type="ECO:0000313" key="22">
    <source>
        <dbReference type="Proteomes" id="UP000265140"/>
    </source>
</evidence>
<evidence type="ECO:0000256" key="15">
    <source>
        <dbReference type="ARBA" id="ARBA00046453"/>
    </source>
</evidence>
<dbReference type="Gene3D" id="3.10.100.10">
    <property type="entry name" value="Mannose-Binding Protein A, subunit A"/>
    <property type="match status" value="1"/>
</dbReference>
<dbReference type="SMART" id="SM00034">
    <property type="entry name" value="CLECT"/>
    <property type="match status" value="1"/>
</dbReference>
<dbReference type="PROSITE" id="PS01187">
    <property type="entry name" value="EGF_CA"/>
    <property type="match status" value="1"/>
</dbReference>
<comment type="subunit">
    <text evidence="15">Interacts with ITGAL, ITGAM and ITGB2. Interacts with thrombin/F2; this interaction switches the specificity of thrombin from a procoagulant to an anticoagulant and antifibrinolytic protease. Interacts with ANGP1 and ANGP2; these interactions significantly inhibit the generation of activated PC and TAFIa/CPB2 by the thrombin/thrombomodulin complex. Interacts with PF4; this interaction enhances generation of activated protein C. Interacts with HMGB1; this interaction inhibits HMGB1 inflammatory activity.</text>
</comment>
<evidence type="ECO:0000256" key="17">
    <source>
        <dbReference type="SAM" id="Phobius"/>
    </source>
</evidence>
<dbReference type="Pfam" id="PF00059">
    <property type="entry name" value="Lectin_C"/>
    <property type="match status" value="1"/>
</dbReference>
<dbReference type="Pfam" id="PF09064">
    <property type="entry name" value="EGF_Tme5"/>
    <property type="match status" value="1"/>
</dbReference>
<dbReference type="InterPro" id="IPR016186">
    <property type="entry name" value="C-type_lectin-like/link_sf"/>
</dbReference>
<keyword evidence="11 17" id="KW-0472">Membrane</keyword>
<evidence type="ECO:0000256" key="4">
    <source>
        <dbReference type="ARBA" id="ARBA00022553"/>
    </source>
</evidence>
<sequence length="353" mass="39155">MNNLICLMTTILIVMVMLMVGGGQVLSSTCTCKGDICYAVTLGAVDFQSSKNLCQKVNGELMTVRSAVTDEIIGDMLVRTPGNFWIGLRLLNGRCSNTKLKMRGYEWTTGIQSSEFSNWKDNKNICVPQCVSVSNDRMWTERPCQDKIDGCLCENVSESACQKPRVSSHHFYGVEGCDAVPCEHKCKNVPGGYECSCFDGYIPSRDNPHFCEMHCSSAKCPAICDGQNQCICPDGFIKHLHFCEDINECDNDYCEHYCYNTVGSFFCSCKAGYSLQNVAKCVKTEIVSLTIPVYESVTPRVNNTSKVSSASTGSFFWIGVFIAAAVTVGLLIITVRYYVIKNHEQNLDRPIPM</sequence>
<keyword evidence="6 18" id="KW-0732">Signal</keyword>
<evidence type="ECO:0000256" key="13">
    <source>
        <dbReference type="ARBA" id="ARBA00023180"/>
    </source>
</evidence>
<protein>
    <recommendedName>
        <fullName evidence="2">Thrombomodulin</fullName>
    </recommendedName>
</protein>
<evidence type="ECO:0000256" key="9">
    <source>
        <dbReference type="ARBA" id="ARBA00022974"/>
    </source>
</evidence>
<dbReference type="InterPro" id="IPR000742">
    <property type="entry name" value="EGF"/>
</dbReference>
<dbReference type="PROSITE" id="PS50026">
    <property type="entry name" value="EGF_3"/>
    <property type="match status" value="1"/>
</dbReference>
<reference evidence="21" key="2">
    <citation type="submission" date="2025-08" db="UniProtKB">
        <authorList>
            <consortium name="Ensembl"/>
        </authorList>
    </citation>
    <scope>IDENTIFICATION</scope>
</reference>
<dbReference type="KEGG" id="els:106024670"/>
<dbReference type="Proteomes" id="UP000265140">
    <property type="component" value="Chromosome 15"/>
</dbReference>
<dbReference type="InterPro" id="IPR049883">
    <property type="entry name" value="NOTCH1_EGF-like"/>
</dbReference>
<dbReference type="InterPro" id="IPR015149">
    <property type="entry name" value="Tme5_EGF-like"/>
</dbReference>
<dbReference type="CDD" id="cd00054">
    <property type="entry name" value="EGF_CA"/>
    <property type="match status" value="1"/>
</dbReference>
<name>A0AAY5KIS8_ESOLU</name>
<evidence type="ECO:0000256" key="6">
    <source>
        <dbReference type="ARBA" id="ARBA00022729"/>
    </source>
</evidence>
<evidence type="ECO:0000256" key="11">
    <source>
        <dbReference type="ARBA" id="ARBA00023136"/>
    </source>
</evidence>
<dbReference type="AlphaFoldDB" id="A0AAY5KIS8"/>
<dbReference type="PROSITE" id="PS50041">
    <property type="entry name" value="C_TYPE_LECTIN_2"/>
    <property type="match status" value="1"/>
</dbReference>
<reference evidence="21" key="3">
    <citation type="submission" date="2025-09" db="UniProtKB">
        <authorList>
            <consortium name="Ensembl"/>
        </authorList>
    </citation>
    <scope>IDENTIFICATION</scope>
</reference>
<dbReference type="PANTHER" id="PTHR14789">
    <property type="entry name" value="CHONDROLECTIN VARIANT CHODLFDELTAE"/>
    <property type="match status" value="1"/>
</dbReference>
<dbReference type="FunFam" id="2.10.25.10:FF:000406">
    <property type="entry name" value="CD248 molecule"/>
    <property type="match status" value="1"/>
</dbReference>
<feature type="signal peptide" evidence="18">
    <location>
        <begin position="1"/>
        <end position="23"/>
    </location>
</feature>
<evidence type="ECO:0000256" key="5">
    <source>
        <dbReference type="ARBA" id="ARBA00022692"/>
    </source>
</evidence>
<dbReference type="InterPro" id="IPR000152">
    <property type="entry name" value="EGF-type_Asp/Asn_hydroxyl_site"/>
</dbReference>
<keyword evidence="3 16" id="KW-0245">EGF-like domain</keyword>
<feature type="chain" id="PRO_5044271002" description="Thrombomodulin" evidence="18">
    <location>
        <begin position="24"/>
        <end position="353"/>
    </location>
</feature>
<dbReference type="InterPro" id="IPR018097">
    <property type="entry name" value="EGF_Ca-bd_CS"/>
</dbReference>
<evidence type="ECO:0000256" key="1">
    <source>
        <dbReference type="ARBA" id="ARBA00004479"/>
    </source>
</evidence>
<dbReference type="Gene3D" id="2.10.25.10">
    <property type="entry name" value="Laminin"/>
    <property type="match status" value="2"/>
</dbReference>
<comment type="caution">
    <text evidence="16">Lacks conserved residue(s) required for the propagation of feature annotation.</text>
</comment>
<dbReference type="InterPro" id="IPR016187">
    <property type="entry name" value="CTDL_fold"/>
</dbReference>
<dbReference type="GO" id="GO:0005509">
    <property type="term" value="F:calcium ion binding"/>
    <property type="evidence" value="ECO:0007669"/>
    <property type="project" value="InterPro"/>
</dbReference>
<dbReference type="Pfam" id="PF07645">
    <property type="entry name" value="EGF_CA"/>
    <property type="match status" value="2"/>
</dbReference>
<evidence type="ECO:0000256" key="14">
    <source>
        <dbReference type="ARBA" id="ARBA00045242"/>
    </source>
</evidence>
<dbReference type="PROSITE" id="PS00010">
    <property type="entry name" value="ASX_HYDROXYL"/>
    <property type="match status" value="1"/>
</dbReference>
<keyword evidence="12" id="KW-1015">Disulfide bond</keyword>
<proteinExistence type="predicted"/>
<keyword evidence="9" id="KW-0654">Proteoglycan</keyword>
<evidence type="ECO:0000256" key="10">
    <source>
        <dbReference type="ARBA" id="ARBA00022989"/>
    </source>
</evidence>
<comment type="subcellular location">
    <subcellularLocation>
        <location evidence="1">Membrane</location>
        <topology evidence="1">Single-pass type I membrane protein</topology>
    </subcellularLocation>
</comment>
<evidence type="ECO:0000256" key="12">
    <source>
        <dbReference type="ARBA" id="ARBA00023157"/>
    </source>
</evidence>
<keyword evidence="7" id="KW-0430">Lectin</keyword>
<dbReference type="GO" id="GO:0030246">
    <property type="term" value="F:carbohydrate binding"/>
    <property type="evidence" value="ECO:0007669"/>
    <property type="project" value="UniProtKB-KW"/>
</dbReference>
<keyword evidence="5 17" id="KW-0812">Transmembrane</keyword>
<evidence type="ECO:0000256" key="7">
    <source>
        <dbReference type="ARBA" id="ARBA00022734"/>
    </source>
</evidence>
<accession>A0AAY5KIS8</accession>
<dbReference type="GO" id="GO:0016020">
    <property type="term" value="C:membrane"/>
    <property type="evidence" value="ECO:0007669"/>
    <property type="project" value="UniProtKB-SubCell"/>
</dbReference>
<keyword evidence="8" id="KW-0677">Repeat</keyword>
<dbReference type="GeneTree" id="ENSGT00830000128368"/>
<reference evidence="21 22" key="1">
    <citation type="submission" date="2020-02" db="EMBL/GenBank/DDBJ databases">
        <title>Esox lucius (northern pike) genome, fEsoLuc1, primary haplotype.</title>
        <authorList>
            <person name="Myers G."/>
            <person name="Karagic N."/>
            <person name="Meyer A."/>
            <person name="Pippel M."/>
            <person name="Reichard M."/>
            <person name="Winkler S."/>
            <person name="Tracey A."/>
            <person name="Sims Y."/>
            <person name="Howe K."/>
            <person name="Rhie A."/>
            <person name="Formenti G."/>
            <person name="Durbin R."/>
            <person name="Fedrigo O."/>
            <person name="Jarvis E.D."/>
        </authorList>
    </citation>
    <scope>NUCLEOTIDE SEQUENCE [LARGE SCALE GENOMIC DNA]</scope>
</reference>
<keyword evidence="13" id="KW-0325">Glycoprotein</keyword>